<gene>
    <name evidence="12" type="ORF">A3F00_04975</name>
</gene>
<dbReference type="GO" id="GO:0008360">
    <property type="term" value="P:regulation of cell shape"/>
    <property type="evidence" value="ECO:0007669"/>
    <property type="project" value="UniProtKB-KW"/>
</dbReference>
<evidence type="ECO:0000256" key="4">
    <source>
        <dbReference type="ARBA" id="ARBA00022960"/>
    </source>
</evidence>
<dbReference type="Gene3D" id="3.40.710.10">
    <property type="entry name" value="DD-peptidase/beta-lactamase superfamily"/>
    <property type="match status" value="1"/>
</dbReference>
<evidence type="ECO:0000256" key="8">
    <source>
        <dbReference type="PIRSR" id="PIRSR618044-2"/>
    </source>
</evidence>
<evidence type="ECO:0000313" key="13">
    <source>
        <dbReference type="Proteomes" id="UP000176527"/>
    </source>
</evidence>
<dbReference type="InterPro" id="IPR001967">
    <property type="entry name" value="Peptidase_S11_N"/>
</dbReference>
<feature type="binding site" evidence="8">
    <location>
        <position position="256"/>
    </location>
    <ligand>
        <name>substrate</name>
    </ligand>
</feature>
<keyword evidence="5" id="KW-0573">Peptidoglycan synthesis</keyword>
<feature type="domain" description="Peptidase S11 D-alanyl-D-alanine carboxypeptidase A N-terminal" evidence="11">
    <location>
        <begin position="66"/>
        <end position="286"/>
    </location>
</feature>
<comment type="caution">
    <text evidence="12">The sequence shown here is derived from an EMBL/GenBank/DDBJ whole genome shotgun (WGS) entry which is preliminary data.</text>
</comment>
<evidence type="ECO:0000256" key="3">
    <source>
        <dbReference type="ARBA" id="ARBA00022801"/>
    </source>
</evidence>
<dbReference type="PRINTS" id="PR00725">
    <property type="entry name" value="DADACBPTASE1"/>
</dbReference>
<evidence type="ECO:0000256" key="6">
    <source>
        <dbReference type="ARBA" id="ARBA00023316"/>
    </source>
</evidence>
<evidence type="ECO:0000256" key="10">
    <source>
        <dbReference type="SAM" id="Phobius"/>
    </source>
</evidence>
<feature type="active site" description="Acyl-ester intermediate" evidence="7">
    <location>
        <position position="95"/>
    </location>
</feature>
<dbReference type="AlphaFoldDB" id="A0A1F5K9U2"/>
<protein>
    <recommendedName>
        <fullName evidence="11">Peptidase S11 D-alanyl-D-alanine carboxypeptidase A N-terminal domain-containing protein</fullName>
    </recommendedName>
</protein>
<organism evidence="12 13">
    <name type="scientific">Candidatus Daviesbacteria bacterium RIFCSPHIGHO2_12_FULL_37_11</name>
    <dbReference type="NCBI Taxonomy" id="1797777"/>
    <lineage>
        <taxon>Bacteria</taxon>
        <taxon>Candidatus Daviesiibacteriota</taxon>
    </lineage>
</organism>
<dbReference type="GO" id="GO:0006508">
    <property type="term" value="P:proteolysis"/>
    <property type="evidence" value="ECO:0007669"/>
    <property type="project" value="InterPro"/>
</dbReference>
<accession>A0A1F5K9U2</accession>
<feature type="transmembrane region" description="Helical" evidence="10">
    <location>
        <begin position="5"/>
        <end position="25"/>
    </location>
</feature>
<evidence type="ECO:0000256" key="5">
    <source>
        <dbReference type="ARBA" id="ARBA00022984"/>
    </source>
</evidence>
<dbReference type="GO" id="GO:0071555">
    <property type="term" value="P:cell wall organization"/>
    <property type="evidence" value="ECO:0007669"/>
    <property type="project" value="UniProtKB-KW"/>
</dbReference>
<dbReference type="PANTHER" id="PTHR21581">
    <property type="entry name" value="D-ALANYL-D-ALANINE CARBOXYPEPTIDASE"/>
    <property type="match status" value="1"/>
</dbReference>
<dbReference type="EMBL" id="MFDE01000039">
    <property type="protein sequence ID" value="OGE37590.1"/>
    <property type="molecule type" value="Genomic_DNA"/>
</dbReference>
<name>A0A1F5K9U2_9BACT</name>
<keyword evidence="3" id="KW-0378">Hydrolase</keyword>
<evidence type="ECO:0000256" key="1">
    <source>
        <dbReference type="ARBA" id="ARBA00007164"/>
    </source>
</evidence>
<evidence type="ECO:0000256" key="7">
    <source>
        <dbReference type="PIRSR" id="PIRSR618044-1"/>
    </source>
</evidence>
<evidence type="ECO:0000313" key="12">
    <source>
        <dbReference type="EMBL" id="OGE37590.1"/>
    </source>
</evidence>
<dbReference type="SUPFAM" id="SSF56601">
    <property type="entry name" value="beta-lactamase/transpeptidase-like"/>
    <property type="match status" value="1"/>
</dbReference>
<keyword evidence="4" id="KW-0133">Cell shape</keyword>
<dbReference type="GO" id="GO:0009252">
    <property type="term" value="P:peptidoglycan biosynthetic process"/>
    <property type="evidence" value="ECO:0007669"/>
    <property type="project" value="UniProtKB-KW"/>
</dbReference>
<comment type="similarity">
    <text evidence="1 9">Belongs to the peptidase S11 family.</text>
</comment>
<feature type="active site" description="Proton acceptor" evidence="7">
    <location>
        <position position="98"/>
    </location>
</feature>
<dbReference type="PANTHER" id="PTHR21581:SF6">
    <property type="entry name" value="TRAFFICKING PROTEIN PARTICLE COMPLEX SUBUNIT 12"/>
    <property type="match status" value="1"/>
</dbReference>
<evidence type="ECO:0000256" key="2">
    <source>
        <dbReference type="ARBA" id="ARBA00022729"/>
    </source>
</evidence>
<keyword evidence="10" id="KW-1133">Transmembrane helix</keyword>
<dbReference type="Pfam" id="PF00768">
    <property type="entry name" value="Peptidase_S11"/>
    <property type="match status" value="1"/>
</dbReference>
<evidence type="ECO:0000259" key="11">
    <source>
        <dbReference type="Pfam" id="PF00768"/>
    </source>
</evidence>
<dbReference type="InterPro" id="IPR018044">
    <property type="entry name" value="Peptidase_S11"/>
</dbReference>
<dbReference type="GO" id="GO:0009002">
    <property type="term" value="F:serine-type D-Ala-D-Ala carboxypeptidase activity"/>
    <property type="evidence" value="ECO:0007669"/>
    <property type="project" value="InterPro"/>
</dbReference>
<sequence length="306" mass="33175">MKNYLLAAGLITISILMVILLPPLFDTGENLLVTTQIEVPENSSETLGLQKYVYPPVNSGFPIPGFSARSVLIKDLTTDTLLFQKDANISFPIASTTKIMTALVANEYFRPNSILTASSSASIGGAKIGLTYGEKLNFRSLLYGMLLNSGNDAAFAIAENYPGGVAQFVKAMNKKALNLNLSSTHFDNPAGFDSPSHYSSAMDLSKITEEALKNPDLAKIFATKETQVSSIDKQQKHKLVNLNKLLTSVSGILGVKTGYTDAAKENLVGLVERNGHKVLTVVLGSDDRFGETEKLVEWAYSNFVWP</sequence>
<keyword evidence="10" id="KW-0472">Membrane</keyword>
<keyword evidence="10" id="KW-0812">Transmembrane</keyword>
<proteinExistence type="inferred from homology"/>
<evidence type="ECO:0000256" key="9">
    <source>
        <dbReference type="RuleBase" id="RU004016"/>
    </source>
</evidence>
<keyword evidence="2" id="KW-0732">Signal</keyword>
<dbReference type="Proteomes" id="UP000176527">
    <property type="component" value="Unassembled WGS sequence"/>
</dbReference>
<reference evidence="12 13" key="1">
    <citation type="journal article" date="2016" name="Nat. Commun.">
        <title>Thousands of microbial genomes shed light on interconnected biogeochemical processes in an aquifer system.</title>
        <authorList>
            <person name="Anantharaman K."/>
            <person name="Brown C.T."/>
            <person name="Hug L.A."/>
            <person name="Sharon I."/>
            <person name="Castelle C.J."/>
            <person name="Probst A.J."/>
            <person name="Thomas B.C."/>
            <person name="Singh A."/>
            <person name="Wilkins M.J."/>
            <person name="Karaoz U."/>
            <person name="Brodie E.L."/>
            <person name="Williams K.H."/>
            <person name="Hubbard S.S."/>
            <person name="Banfield J.F."/>
        </authorList>
    </citation>
    <scope>NUCLEOTIDE SEQUENCE [LARGE SCALE GENOMIC DNA]</scope>
</reference>
<keyword evidence="6" id="KW-0961">Cell wall biogenesis/degradation</keyword>
<dbReference type="InterPro" id="IPR012338">
    <property type="entry name" value="Beta-lactam/transpept-like"/>
</dbReference>
<feature type="active site" evidence="7">
    <location>
        <position position="149"/>
    </location>
</feature>